<dbReference type="EMBL" id="LAZR01040047">
    <property type="protein sequence ID" value="KKL15493.1"/>
    <property type="molecule type" value="Genomic_DNA"/>
</dbReference>
<dbReference type="SUPFAM" id="SSF55681">
    <property type="entry name" value="Class II aaRS and biotin synthetases"/>
    <property type="match status" value="1"/>
</dbReference>
<dbReference type="GO" id="GO:0006434">
    <property type="term" value="P:seryl-tRNA aminoacylation"/>
    <property type="evidence" value="ECO:0007669"/>
    <property type="project" value="InterPro"/>
</dbReference>
<evidence type="ECO:0000256" key="1">
    <source>
        <dbReference type="ARBA" id="ARBA00012840"/>
    </source>
</evidence>
<dbReference type="CDD" id="cd00770">
    <property type="entry name" value="SerRS_core"/>
    <property type="match status" value="1"/>
</dbReference>
<accession>A0A0F9DUC6</accession>
<dbReference type="Pfam" id="PF00587">
    <property type="entry name" value="tRNA-synt_2b"/>
    <property type="match status" value="1"/>
</dbReference>
<dbReference type="GO" id="GO:0004828">
    <property type="term" value="F:serine-tRNA ligase activity"/>
    <property type="evidence" value="ECO:0007669"/>
    <property type="project" value="UniProtKB-EC"/>
</dbReference>
<dbReference type="EC" id="6.1.1.11" evidence="1"/>
<evidence type="ECO:0000313" key="8">
    <source>
        <dbReference type="EMBL" id="KKL15493.1"/>
    </source>
</evidence>
<dbReference type="InterPro" id="IPR002317">
    <property type="entry name" value="Ser-tRNA-ligase_type_1"/>
</dbReference>
<dbReference type="PROSITE" id="PS50862">
    <property type="entry name" value="AA_TRNA_LIGASE_II"/>
    <property type="match status" value="1"/>
</dbReference>
<evidence type="ECO:0000256" key="2">
    <source>
        <dbReference type="ARBA" id="ARBA00022598"/>
    </source>
</evidence>
<dbReference type="NCBIfam" id="TIGR00414">
    <property type="entry name" value="serS"/>
    <property type="match status" value="1"/>
</dbReference>
<dbReference type="PANTHER" id="PTHR11778">
    <property type="entry name" value="SERYL-TRNA SYNTHETASE"/>
    <property type="match status" value="1"/>
</dbReference>
<evidence type="ECO:0000256" key="4">
    <source>
        <dbReference type="ARBA" id="ARBA00022840"/>
    </source>
</evidence>
<keyword evidence="3" id="KW-0547">Nucleotide-binding</keyword>
<reference evidence="8" key="1">
    <citation type="journal article" date="2015" name="Nature">
        <title>Complex archaea that bridge the gap between prokaryotes and eukaryotes.</title>
        <authorList>
            <person name="Spang A."/>
            <person name="Saw J.H."/>
            <person name="Jorgensen S.L."/>
            <person name="Zaremba-Niedzwiedzka K."/>
            <person name="Martijn J."/>
            <person name="Lind A.E."/>
            <person name="van Eijk R."/>
            <person name="Schleper C."/>
            <person name="Guy L."/>
            <person name="Ettema T.J."/>
        </authorList>
    </citation>
    <scope>NUCLEOTIDE SEQUENCE</scope>
</reference>
<keyword evidence="4" id="KW-0067">ATP-binding</keyword>
<protein>
    <recommendedName>
        <fullName evidence="1">serine--tRNA ligase</fullName>
        <ecNumber evidence="1">6.1.1.11</ecNumber>
    </recommendedName>
    <alternativeName>
        <fullName evidence="6">Seryl-tRNA synthetase</fullName>
    </alternativeName>
</protein>
<dbReference type="GO" id="GO:0005524">
    <property type="term" value="F:ATP binding"/>
    <property type="evidence" value="ECO:0007669"/>
    <property type="project" value="UniProtKB-KW"/>
</dbReference>
<proteinExistence type="predicted"/>
<sequence>MDDVPVGEGEEDNVEIRKVNKPPEFSFKPGDHVEIGSALGLFDIERGVKVAGARSYYLKNEGVLLENALIRYAIDVLMERGYAPLITPVIVREDCMVGSGYFPVGREEAYAIEKDGLYLIGTSEVTLVSYHMDEILAEDELPLKYAGCSTCFRREAGSYGKDVRGLYRVHQFQKVEQVVICKNDAKEMARIHAELLSNAEFIVKSLGLAYRVVEVCTGEMGMGQIKKHDIECWMPGRCGFGETHSCSSFGDFQARRSRIRYKAKSGGNQFPFTLNNTAVASPRLIIALVENFQNEDGSVNIPEVLVPYMGGRKKIG</sequence>
<dbReference type="Gene3D" id="3.30.930.10">
    <property type="entry name" value="Bira Bifunctional Protein, Domain 2"/>
    <property type="match status" value="1"/>
</dbReference>
<organism evidence="8">
    <name type="scientific">marine sediment metagenome</name>
    <dbReference type="NCBI Taxonomy" id="412755"/>
    <lineage>
        <taxon>unclassified sequences</taxon>
        <taxon>metagenomes</taxon>
        <taxon>ecological metagenomes</taxon>
    </lineage>
</organism>
<keyword evidence="5" id="KW-0030">Aminoacyl-tRNA synthetase</keyword>
<dbReference type="InterPro" id="IPR006195">
    <property type="entry name" value="aa-tRNA-synth_II"/>
</dbReference>
<name>A0A0F9DUC6_9ZZZZ</name>
<dbReference type="InterPro" id="IPR045864">
    <property type="entry name" value="aa-tRNA-synth_II/BPL/LPL"/>
</dbReference>
<evidence type="ECO:0000256" key="6">
    <source>
        <dbReference type="ARBA" id="ARBA00031113"/>
    </source>
</evidence>
<gene>
    <name evidence="8" type="ORF">LCGC14_2505060</name>
</gene>
<dbReference type="AlphaFoldDB" id="A0A0F9DUC6"/>
<evidence type="ECO:0000259" key="7">
    <source>
        <dbReference type="PROSITE" id="PS50862"/>
    </source>
</evidence>
<keyword evidence="2" id="KW-0436">Ligase</keyword>
<evidence type="ECO:0000256" key="3">
    <source>
        <dbReference type="ARBA" id="ARBA00022741"/>
    </source>
</evidence>
<dbReference type="InterPro" id="IPR033729">
    <property type="entry name" value="SerRS_core"/>
</dbReference>
<dbReference type="InterPro" id="IPR002314">
    <property type="entry name" value="aa-tRNA-synt_IIb"/>
</dbReference>
<evidence type="ECO:0000256" key="5">
    <source>
        <dbReference type="ARBA" id="ARBA00023146"/>
    </source>
</evidence>
<dbReference type="PRINTS" id="PR00981">
    <property type="entry name" value="TRNASYNTHSER"/>
</dbReference>
<feature type="domain" description="Aminoacyl-transfer RNA synthetases class-II family profile" evidence="7">
    <location>
        <begin position="31"/>
        <end position="302"/>
    </location>
</feature>
<comment type="caution">
    <text evidence="8">The sequence shown here is derived from an EMBL/GenBank/DDBJ whole genome shotgun (WGS) entry which is preliminary data.</text>
</comment>